<feature type="compositionally biased region" description="Basic and acidic residues" evidence="7">
    <location>
        <begin position="505"/>
        <end position="517"/>
    </location>
</feature>
<evidence type="ECO:0000256" key="2">
    <source>
        <dbReference type="ARBA" id="ARBA00007883"/>
    </source>
</evidence>
<dbReference type="GO" id="GO:0042147">
    <property type="term" value="P:retrograde transport, endosome to Golgi"/>
    <property type="evidence" value="ECO:0007669"/>
    <property type="project" value="TreeGrafter"/>
</dbReference>
<dbReference type="AlphaFoldDB" id="A0AAD5YC15"/>
<feature type="region of interest" description="Disordered" evidence="7">
    <location>
        <begin position="458"/>
        <end position="517"/>
    </location>
</feature>
<evidence type="ECO:0000259" key="11">
    <source>
        <dbReference type="Pfam" id="PF21902"/>
    </source>
</evidence>
<dbReference type="PANTHER" id="PTHR21229">
    <property type="entry name" value="LUNG SEVEN TRANSMEMBRANE RECEPTOR"/>
    <property type="match status" value="1"/>
</dbReference>
<proteinExistence type="inferred from homology"/>
<comment type="caution">
    <text evidence="12">The sequence shown here is derived from an EMBL/GenBank/DDBJ whole genome shotgun (WGS) entry which is preliminary data.</text>
</comment>
<feature type="transmembrane region" description="Helical" evidence="8">
    <location>
        <begin position="300"/>
        <end position="320"/>
    </location>
</feature>
<keyword evidence="13" id="KW-1185">Reference proteome</keyword>
<feature type="compositionally biased region" description="Acidic residues" evidence="7">
    <location>
        <begin position="476"/>
        <end position="491"/>
    </location>
</feature>
<evidence type="ECO:0000256" key="9">
    <source>
        <dbReference type="SAM" id="SignalP"/>
    </source>
</evidence>
<keyword evidence="4 9" id="KW-0732">Signal</keyword>
<evidence type="ECO:0000256" key="5">
    <source>
        <dbReference type="ARBA" id="ARBA00022989"/>
    </source>
</evidence>
<dbReference type="InterPro" id="IPR009637">
    <property type="entry name" value="GPR107/GPR108-like"/>
</dbReference>
<dbReference type="GO" id="GO:0005794">
    <property type="term" value="C:Golgi apparatus"/>
    <property type="evidence" value="ECO:0007669"/>
    <property type="project" value="TreeGrafter"/>
</dbReference>
<feature type="domain" description="GOST seven transmembrane" evidence="10">
    <location>
        <begin position="269"/>
        <end position="435"/>
    </location>
</feature>
<keyword evidence="6 8" id="KW-0472">Membrane</keyword>
<dbReference type="Proteomes" id="UP001212997">
    <property type="component" value="Unassembled WGS sequence"/>
</dbReference>
<dbReference type="InterPro" id="IPR053938">
    <property type="entry name" value="PTM1-like_N"/>
</dbReference>
<feature type="transmembrane region" description="Helical" evidence="8">
    <location>
        <begin position="402"/>
        <end position="424"/>
    </location>
</feature>
<evidence type="ECO:0000259" key="10">
    <source>
        <dbReference type="Pfam" id="PF06814"/>
    </source>
</evidence>
<sequence>MVARGPRSCLLLTIFSLLFLSGLVAGYEVSFTDKDYERQFCSGMWGGKSTYINVTFDAESQGQLAMIVYEWKDMPYLGKVTSKEHPELPNTYVCTSDALRNGFCERYELGKFILNLPSGKSINDTSFWSARVGFGSNESRDASSEEVASSGFWDNPEGNPHPPDEYDTYVSPWKRRIVARRSSPNGHVARQDPQPLNPSPQGILWYHQPIQYIVRKTGYYCVAMVPVTVLPNSNSARQAKTDVPEHPPYYGTVHFHNTFDGKLPATDYPKVNFYFSMFLLYTLVGAGWGWLCYQNLQDLLPIQLSLLIEILIIHSAYYRYLNAHGRGTTSTVFLIVVAILDAGRNALSFFLLLVVSLGLSVVKESLGRTMLRCQILAVAHFIFGVLYAVGIVELELELASPFVLLIFVIPLAFTLSGFLLWILYSLNAMFDELAQDEEDAEDYDMEALERRTEALGMHDDDDTSTLVGNRGPNDEVVFEIGDDGADGSDDEDHSKKRRGASHQDGLSHEREGLMRDQ</sequence>
<comment type="similarity">
    <text evidence="2">Belongs to the LU7TM family.</text>
</comment>
<dbReference type="PANTHER" id="PTHR21229:SF1">
    <property type="entry name" value="GH17801P"/>
    <property type="match status" value="1"/>
</dbReference>
<dbReference type="EMBL" id="JANAWD010000307">
    <property type="protein sequence ID" value="KAJ3481723.1"/>
    <property type="molecule type" value="Genomic_DNA"/>
</dbReference>
<organism evidence="12 13">
    <name type="scientific">Meripilus lineatus</name>
    <dbReference type="NCBI Taxonomy" id="2056292"/>
    <lineage>
        <taxon>Eukaryota</taxon>
        <taxon>Fungi</taxon>
        <taxon>Dikarya</taxon>
        <taxon>Basidiomycota</taxon>
        <taxon>Agaricomycotina</taxon>
        <taxon>Agaricomycetes</taxon>
        <taxon>Polyporales</taxon>
        <taxon>Meripilaceae</taxon>
        <taxon>Meripilus</taxon>
    </lineage>
</organism>
<evidence type="ECO:0000256" key="8">
    <source>
        <dbReference type="SAM" id="Phobius"/>
    </source>
</evidence>
<dbReference type="GO" id="GO:0005829">
    <property type="term" value="C:cytosol"/>
    <property type="evidence" value="ECO:0007669"/>
    <property type="project" value="GOC"/>
</dbReference>
<gene>
    <name evidence="12" type="ORF">NLI96_g7467</name>
</gene>
<feature type="transmembrane region" description="Helical" evidence="8">
    <location>
        <begin position="273"/>
        <end position="293"/>
    </location>
</feature>
<keyword evidence="5 8" id="KW-1133">Transmembrane helix</keyword>
<dbReference type="GO" id="GO:0016020">
    <property type="term" value="C:membrane"/>
    <property type="evidence" value="ECO:0007669"/>
    <property type="project" value="UniProtKB-SubCell"/>
</dbReference>
<evidence type="ECO:0000256" key="3">
    <source>
        <dbReference type="ARBA" id="ARBA00022692"/>
    </source>
</evidence>
<evidence type="ECO:0000256" key="1">
    <source>
        <dbReference type="ARBA" id="ARBA00004141"/>
    </source>
</evidence>
<evidence type="ECO:0000256" key="7">
    <source>
        <dbReference type="SAM" id="MobiDB-lite"/>
    </source>
</evidence>
<feature type="chain" id="PRO_5042052493" evidence="9">
    <location>
        <begin position="27"/>
        <end position="517"/>
    </location>
</feature>
<evidence type="ECO:0000313" key="13">
    <source>
        <dbReference type="Proteomes" id="UP001212997"/>
    </source>
</evidence>
<accession>A0AAD5YC15</accession>
<feature type="transmembrane region" description="Helical" evidence="8">
    <location>
        <begin position="371"/>
        <end position="390"/>
    </location>
</feature>
<dbReference type="InterPro" id="IPR053937">
    <property type="entry name" value="GOST_TM"/>
</dbReference>
<name>A0AAD5YC15_9APHY</name>
<evidence type="ECO:0000256" key="4">
    <source>
        <dbReference type="ARBA" id="ARBA00022729"/>
    </source>
</evidence>
<dbReference type="Pfam" id="PF21902">
    <property type="entry name" value="PTM1-like_N"/>
    <property type="match status" value="1"/>
</dbReference>
<keyword evidence="3 8" id="KW-0812">Transmembrane</keyword>
<dbReference type="Pfam" id="PF06814">
    <property type="entry name" value="GOST_TM"/>
    <property type="match status" value="1"/>
</dbReference>
<evidence type="ECO:0000313" key="12">
    <source>
        <dbReference type="EMBL" id="KAJ3481723.1"/>
    </source>
</evidence>
<comment type="subcellular location">
    <subcellularLocation>
        <location evidence="1">Membrane</location>
        <topology evidence="1">Multi-pass membrane protein</topology>
    </subcellularLocation>
</comment>
<protein>
    <submittedName>
        <fullName evidence="12">Uncharacterized protein</fullName>
    </submittedName>
</protein>
<evidence type="ECO:0000256" key="6">
    <source>
        <dbReference type="ARBA" id="ARBA00023136"/>
    </source>
</evidence>
<feature type="domain" description="PTM1-like N-terminal" evidence="11">
    <location>
        <begin position="38"/>
        <end position="118"/>
    </location>
</feature>
<feature type="signal peptide" evidence="9">
    <location>
        <begin position="1"/>
        <end position="26"/>
    </location>
</feature>
<reference evidence="12" key="1">
    <citation type="submission" date="2022-07" db="EMBL/GenBank/DDBJ databases">
        <title>Genome Sequence of Physisporinus lineatus.</title>
        <authorList>
            <person name="Buettner E."/>
        </authorList>
    </citation>
    <scope>NUCLEOTIDE SEQUENCE</scope>
    <source>
        <strain evidence="12">VT162</strain>
    </source>
</reference>
<feature type="transmembrane region" description="Helical" evidence="8">
    <location>
        <begin position="332"/>
        <end position="359"/>
    </location>
</feature>